<protein>
    <submittedName>
        <fullName evidence="9">L,D-transpeptidase family protein</fullName>
    </submittedName>
</protein>
<gene>
    <name evidence="9" type="ORF">ACFSSA_06050</name>
</gene>
<dbReference type="PROSITE" id="PS52029">
    <property type="entry name" value="LD_TPASE"/>
    <property type="match status" value="1"/>
</dbReference>
<dbReference type="CDD" id="cd16913">
    <property type="entry name" value="YkuD_like"/>
    <property type="match status" value="1"/>
</dbReference>
<keyword evidence="3" id="KW-0808">Transferase</keyword>
<feature type="active site" description="Nucleophile" evidence="7">
    <location>
        <position position="178"/>
    </location>
</feature>
<dbReference type="PANTHER" id="PTHR30582">
    <property type="entry name" value="L,D-TRANSPEPTIDASE"/>
    <property type="match status" value="1"/>
</dbReference>
<dbReference type="RefSeq" id="WP_386819281.1">
    <property type="nucleotide sequence ID" value="NZ_JBHUIT010000005.1"/>
</dbReference>
<keyword evidence="10" id="KW-1185">Reference proteome</keyword>
<evidence type="ECO:0000256" key="6">
    <source>
        <dbReference type="ARBA" id="ARBA00023316"/>
    </source>
</evidence>
<comment type="similarity">
    <text evidence="2">Belongs to the YkuD family.</text>
</comment>
<evidence type="ECO:0000256" key="7">
    <source>
        <dbReference type="PROSITE-ProRule" id="PRU01373"/>
    </source>
</evidence>
<dbReference type="EMBL" id="JBHUIT010000005">
    <property type="protein sequence ID" value="MFD2256227.1"/>
    <property type="molecule type" value="Genomic_DNA"/>
</dbReference>
<comment type="caution">
    <text evidence="9">The sequence shown here is derived from an EMBL/GenBank/DDBJ whole genome shotgun (WGS) entry which is preliminary data.</text>
</comment>
<dbReference type="PROSITE" id="PS51257">
    <property type="entry name" value="PROKAR_LIPOPROTEIN"/>
    <property type="match status" value="1"/>
</dbReference>
<keyword evidence="6 7" id="KW-0961">Cell wall biogenesis/degradation</keyword>
<comment type="pathway">
    <text evidence="1 7">Cell wall biogenesis; peptidoglycan biosynthesis.</text>
</comment>
<sequence length="202" mass="21764">MKYLLTLSSCALLVSCFNSSPPGSDYLAGIGGPIHQQASGGPHHPAPAIPDDVSYWDGDGVQGSPLIRINRREQKAYFYKGGTLVGVSKISSGKEDTGTPAGTYKITEKDEDHKSSAYGVIKDKATGQMINDNADNRIDKVKPGQVFYNAPMPNFMRFNGGIGMHTGYLPGYAASHGCVRMPHHMSTKFFQNVQIGTPVIVE</sequence>
<dbReference type="InterPro" id="IPR005490">
    <property type="entry name" value="LD_TPept_cat_dom"/>
</dbReference>
<dbReference type="Proteomes" id="UP001597375">
    <property type="component" value="Unassembled WGS sequence"/>
</dbReference>
<evidence type="ECO:0000259" key="8">
    <source>
        <dbReference type="PROSITE" id="PS52029"/>
    </source>
</evidence>
<evidence type="ECO:0000313" key="9">
    <source>
        <dbReference type="EMBL" id="MFD2256227.1"/>
    </source>
</evidence>
<feature type="domain" description="L,D-TPase catalytic" evidence="8">
    <location>
        <begin position="65"/>
        <end position="202"/>
    </location>
</feature>
<dbReference type="PANTHER" id="PTHR30582:SF2">
    <property type="entry name" value="L,D-TRANSPEPTIDASE YCIB-RELATED"/>
    <property type="match status" value="1"/>
</dbReference>
<feature type="active site" description="Proton donor/acceptor" evidence="7">
    <location>
        <position position="165"/>
    </location>
</feature>
<accession>A0ABW5D5U3</accession>
<reference evidence="10" key="1">
    <citation type="journal article" date="2019" name="Int. J. Syst. Evol. Microbiol.">
        <title>The Global Catalogue of Microorganisms (GCM) 10K type strain sequencing project: providing services to taxonomists for standard genome sequencing and annotation.</title>
        <authorList>
            <consortium name="The Broad Institute Genomics Platform"/>
            <consortium name="The Broad Institute Genome Sequencing Center for Infectious Disease"/>
            <person name="Wu L."/>
            <person name="Ma J."/>
        </authorList>
    </citation>
    <scope>NUCLEOTIDE SEQUENCE [LARGE SCALE GENOMIC DNA]</scope>
    <source>
        <strain evidence="10">CGMCC 4.7106</strain>
    </source>
</reference>
<keyword evidence="5 7" id="KW-0573">Peptidoglycan synthesis</keyword>
<evidence type="ECO:0000256" key="5">
    <source>
        <dbReference type="ARBA" id="ARBA00022984"/>
    </source>
</evidence>
<dbReference type="Pfam" id="PF03734">
    <property type="entry name" value="YkuD"/>
    <property type="match status" value="1"/>
</dbReference>
<evidence type="ECO:0000256" key="1">
    <source>
        <dbReference type="ARBA" id="ARBA00004752"/>
    </source>
</evidence>
<dbReference type="InterPro" id="IPR050979">
    <property type="entry name" value="LD-transpeptidase"/>
</dbReference>
<dbReference type="InterPro" id="IPR038063">
    <property type="entry name" value="Transpep_catalytic_dom"/>
</dbReference>
<dbReference type="SUPFAM" id="SSF141523">
    <property type="entry name" value="L,D-transpeptidase catalytic domain-like"/>
    <property type="match status" value="1"/>
</dbReference>
<evidence type="ECO:0000313" key="10">
    <source>
        <dbReference type="Proteomes" id="UP001597375"/>
    </source>
</evidence>
<dbReference type="Gene3D" id="2.40.440.10">
    <property type="entry name" value="L,D-transpeptidase catalytic domain-like"/>
    <property type="match status" value="1"/>
</dbReference>
<evidence type="ECO:0000256" key="4">
    <source>
        <dbReference type="ARBA" id="ARBA00022960"/>
    </source>
</evidence>
<proteinExistence type="inferred from homology"/>
<name>A0ABW5D5U3_9BACT</name>
<evidence type="ECO:0000256" key="2">
    <source>
        <dbReference type="ARBA" id="ARBA00005992"/>
    </source>
</evidence>
<keyword evidence="4 7" id="KW-0133">Cell shape</keyword>
<evidence type="ECO:0000256" key="3">
    <source>
        <dbReference type="ARBA" id="ARBA00022679"/>
    </source>
</evidence>
<organism evidence="9 10">
    <name type="scientific">Luteolibacter algae</name>
    <dbReference type="NCBI Taxonomy" id="454151"/>
    <lineage>
        <taxon>Bacteria</taxon>
        <taxon>Pseudomonadati</taxon>
        <taxon>Verrucomicrobiota</taxon>
        <taxon>Verrucomicrobiia</taxon>
        <taxon>Verrucomicrobiales</taxon>
        <taxon>Verrucomicrobiaceae</taxon>
        <taxon>Luteolibacter</taxon>
    </lineage>
</organism>